<sequence>MKKIFKKSIVILMATSLLASGSHVTTAFAADNSGNEVTIQVLATSDVHGRFVPYDYALNQEDKSGSYAQISTAVKELRKENNNTLLLDVGDSIQDNSSDLFKNDDIHPMIQAMNEMQYDTWTLGNHEFNYGLDVLKKIMKQSKATVLNGNVYNKDGSPLAESYKIFEKGGVKIGVVGMVTSNITRWDAENLKEYKVTNAVEETKKVVNEIKDKVDVIIAAEHMGEENEYDVADSGVKDLAKACPEIDLIVAAHEHKGVEGVYHNNVLTVENKSGGQTLAKVDITLKKGSDGKYDVEKKESKLLEMKNYEPDQELVKKLASFDEKAKADANQVIGELKGGDLVPENEIPGIPQAQLQETAMINLINEVQMYYTGAEVSAAALFNTSANLKEGKIKKSDTSLIYKYANTLYKLEMTGAQLKKFMEWSASYYNTYEDGDLTISFNPDIRAYNYDMFSGVNYDVNISKEAGNRIENLTRKDGTPIKDTDKLIVAVNNYRANSQLLSPGPIYKAGETLPKLLDIDVKGDIGGVRELIGDYITNVKKGVISPSLSNNWKVTGNNWNESLHNKVAELVKAGKLTVPVSADGRTPNVKSITVDDLKKVATVYDVKLNANGGKAEAQTISVLAGEKYGTLPTATRKGYTFKGWYTKKTGGKKVTSDTKATDGTLYAGWTKVTKPSKVQVKSLTSKKNAATVSLKTVKQVKGYTVYYSTDKSFKKGVKKVDTTKTSLTIKGLNSGKTYYVKAKAFKVDSTGAKVYGSTSKVSKVKVK</sequence>
<feature type="domain" description="Fibronectin type-III" evidence="4">
    <location>
        <begin position="674"/>
        <end position="767"/>
    </location>
</feature>
<comment type="similarity">
    <text evidence="3">Belongs to the 5'-nucleotidase family.</text>
</comment>
<proteinExistence type="inferred from homology"/>
<dbReference type="GO" id="GO:0016788">
    <property type="term" value="F:hydrolase activity, acting on ester bonds"/>
    <property type="evidence" value="ECO:0007669"/>
    <property type="project" value="InterPro"/>
</dbReference>
<dbReference type="EMBL" id="VUMT01000012">
    <property type="protein sequence ID" value="MSS64036.1"/>
    <property type="molecule type" value="Genomic_DNA"/>
</dbReference>
<dbReference type="PANTHER" id="PTHR11575">
    <property type="entry name" value="5'-NUCLEOTIDASE-RELATED"/>
    <property type="match status" value="1"/>
</dbReference>
<evidence type="ECO:0000256" key="1">
    <source>
        <dbReference type="ARBA" id="ARBA00004196"/>
    </source>
</evidence>
<gene>
    <name evidence="5" type="ORF">FYJ58_09130</name>
</gene>
<feature type="signal peptide" evidence="3">
    <location>
        <begin position="1"/>
        <end position="29"/>
    </location>
</feature>
<dbReference type="Pfam" id="PF09479">
    <property type="entry name" value="Flg_new"/>
    <property type="match status" value="1"/>
</dbReference>
<dbReference type="Gene3D" id="2.60.40.4270">
    <property type="entry name" value="Listeria-Bacteroides repeat domain"/>
    <property type="match status" value="1"/>
</dbReference>
<dbReference type="GO" id="GO:0030288">
    <property type="term" value="C:outer membrane-bounded periplasmic space"/>
    <property type="evidence" value="ECO:0007669"/>
    <property type="project" value="TreeGrafter"/>
</dbReference>
<name>A0A6L5XYT1_9FIRM</name>
<evidence type="ECO:0000259" key="4">
    <source>
        <dbReference type="PROSITE" id="PS50853"/>
    </source>
</evidence>
<dbReference type="CDD" id="cd00063">
    <property type="entry name" value="FN3"/>
    <property type="match status" value="1"/>
</dbReference>
<dbReference type="GO" id="GO:0046872">
    <property type="term" value="F:metal ion binding"/>
    <property type="evidence" value="ECO:0007669"/>
    <property type="project" value="InterPro"/>
</dbReference>
<dbReference type="InterPro" id="IPR036907">
    <property type="entry name" value="5'-Nucleotdase_C_sf"/>
</dbReference>
<dbReference type="PROSITE" id="PS00785">
    <property type="entry name" value="5_NUCLEOTIDASE_1"/>
    <property type="match status" value="1"/>
</dbReference>
<dbReference type="Pfam" id="PF00149">
    <property type="entry name" value="Metallophos"/>
    <property type="match status" value="1"/>
</dbReference>
<dbReference type="InterPro" id="IPR029052">
    <property type="entry name" value="Metallo-depent_PP-like"/>
</dbReference>
<dbReference type="PROSITE" id="PS00786">
    <property type="entry name" value="5_NUCLEOTIDASE_2"/>
    <property type="match status" value="1"/>
</dbReference>
<dbReference type="NCBIfam" id="TIGR02543">
    <property type="entry name" value="List_Bact_rpt"/>
    <property type="match status" value="1"/>
</dbReference>
<accession>A0A6L5XYT1</accession>
<reference evidence="5 6" key="1">
    <citation type="submission" date="2019-08" db="EMBL/GenBank/DDBJ databases">
        <title>In-depth cultivation of the pig gut microbiome towards novel bacterial diversity and tailored functional studies.</title>
        <authorList>
            <person name="Wylensek D."/>
            <person name="Hitch T.C.A."/>
            <person name="Clavel T."/>
        </authorList>
    </citation>
    <scope>NUCLEOTIDE SEQUENCE [LARGE SCALE GENOMIC DNA]</scope>
    <source>
        <strain evidence="5 6">WCA-693-APC-MOT-I</strain>
    </source>
</reference>
<dbReference type="InterPro" id="IPR013378">
    <property type="entry name" value="InlB-like_B-rpt"/>
</dbReference>
<dbReference type="InterPro" id="IPR004843">
    <property type="entry name" value="Calcineurin-like_PHP"/>
</dbReference>
<dbReference type="InterPro" id="IPR013783">
    <property type="entry name" value="Ig-like_fold"/>
</dbReference>
<keyword evidence="6" id="KW-1185">Reference proteome</keyword>
<keyword evidence="3" id="KW-0547">Nucleotide-binding</keyword>
<dbReference type="InterPro" id="IPR006146">
    <property type="entry name" value="5'-Nucleotdase_CS"/>
</dbReference>
<dbReference type="GO" id="GO:0009166">
    <property type="term" value="P:nucleotide catabolic process"/>
    <property type="evidence" value="ECO:0007669"/>
    <property type="project" value="InterPro"/>
</dbReference>
<dbReference type="PROSITE" id="PS50853">
    <property type="entry name" value="FN3"/>
    <property type="match status" value="1"/>
</dbReference>
<dbReference type="SUPFAM" id="SSF56300">
    <property type="entry name" value="Metallo-dependent phosphatases"/>
    <property type="match status" value="1"/>
</dbReference>
<dbReference type="Pfam" id="PF02872">
    <property type="entry name" value="5_nucleotid_C"/>
    <property type="match status" value="1"/>
</dbReference>
<dbReference type="InterPro" id="IPR006179">
    <property type="entry name" value="5_nucleotidase/apyrase"/>
</dbReference>
<feature type="chain" id="PRO_5027137509" evidence="3">
    <location>
        <begin position="30"/>
        <end position="767"/>
    </location>
</feature>
<dbReference type="Gene3D" id="3.90.780.10">
    <property type="entry name" value="5'-Nucleotidase, C-terminal domain"/>
    <property type="match status" value="1"/>
</dbReference>
<dbReference type="GO" id="GO:0000166">
    <property type="term" value="F:nucleotide binding"/>
    <property type="evidence" value="ECO:0007669"/>
    <property type="project" value="UniProtKB-KW"/>
</dbReference>
<dbReference type="InterPro" id="IPR003961">
    <property type="entry name" value="FN3_dom"/>
</dbReference>
<comment type="subcellular location">
    <subcellularLocation>
        <location evidence="1">Cell envelope</location>
    </subcellularLocation>
</comment>
<dbReference type="PRINTS" id="PR01607">
    <property type="entry name" value="APYRASEFAMLY"/>
</dbReference>
<dbReference type="InterPro" id="IPR036116">
    <property type="entry name" value="FN3_sf"/>
</dbReference>
<protein>
    <submittedName>
        <fullName evidence="5">Bifunctional metallophosphatase/5'-nucleotidase</fullName>
    </submittedName>
</protein>
<dbReference type="InterPro" id="IPR008334">
    <property type="entry name" value="5'-Nucleotdase_C"/>
</dbReference>
<evidence type="ECO:0000313" key="5">
    <source>
        <dbReference type="EMBL" id="MSS64036.1"/>
    </source>
</evidence>
<organism evidence="5 6">
    <name type="scientific">Velocimicrobium porci</name>
    <dbReference type="NCBI Taxonomy" id="2606634"/>
    <lineage>
        <taxon>Bacteria</taxon>
        <taxon>Bacillati</taxon>
        <taxon>Bacillota</taxon>
        <taxon>Clostridia</taxon>
        <taxon>Lachnospirales</taxon>
        <taxon>Lachnospiraceae</taxon>
        <taxon>Velocimicrobium</taxon>
    </lineage>
</organism>
<dbReference type="Gene3D" id="2.60.40.10">
    <property type="entry name" value="Immunoglobulins"/>
    <property type="match status" value="1"/>
</dbReference>
<comment type="caution">
    <text evidence="5">The sequence shown here is derived from an EMBL/GenBank/DDBJ whole genome shotgun (WGS) entry which is preliminary data.</text>
</comment>
<evidence type="ECO:0000313" key="6">
    <source>
        <dbReference type="Proteomes" id="UP000482209"/>
    </source>
</evidence>
<dbReference type="PANTHER" id="PTHR11575:SF6">
    <property type="entry name" value="2',3'-CYCLIC-NUCLEOTIDE 2'-PHOSPHODIESTERASE_3'-NUCLEOTIDASE"/>
    <property type="match status" value="1"/>
</dbReference>
<dbReference type="SUPFAM" id="SSF55816">
    <property type="entry name" value="5'-nucleotidase (syn. UDP-sugar hydrolase), C-terminal domain"/>
    <property type="match status" value="1"/>
</dbReference>
<dbReference type="RefSeq" id="WP_154519440.1">
    <property type="nucleotide sequence ID" value="NZ_VUMT01000012.1"/>
</dbReference>
<evidence type="ECO:0000256" key="2">
    <source>
        <dbReference type="ARBA" id="ARBA00022729"/>
    </source>
</evidence>
<evidence type="ECO:0000256" key="3">
    <source>
        <dbReference type="RuleBase" id="RU362119"/>
    </source>
</evidence>
<keyword evidence="3" id="KW-0378">Hydrolase</keyword>
<dbReference type="InterPro" id="IPR042229">
    <property type="entry name" value="Listeria/Bacterioides_rpt_sf"/>
</dbReference>
<dbReference type="SUPFAM" id="SSF49265">
    <property type="entry name" value="Fibronectin type III"/>
    <property type="match status" value="1"/>
</dbReference>
<keyword evidence="2 3" id="KW-0732">Signal</keyword>
<dbReference type="AlphaFoldDB" id="A0A6L5XYT1"/>
<dbReference type="Proteomes" id="UP000482209">
    <property type="component" value="Unassembled WGS sequence"/>
</dbReference>
<dbReference type="Gene3D" id="3.60.21.10">
    <property type="match status" value="1"/>
</dbReference>